<evidence type="ECO:0000313" key="2">
    <source>
        <dbReference type="Proteomes" id="UP000201461"/>
    </source>
</evidence>
<sequence length="74" mass="8665">MNPEVKEYLDRSVKFSIRLTEDSIRRTSVKLHEQKAHLHELRKQLDCEHEMVADNSGFELITATCTKCGLQDQY</sequence>
<name>R9TGY5_9CAUD</name>
<dbReference type="KEGG" id="vg:15926817"/>
<proteinExistence type="predicted"/>
<dbReference type="EMBL" id="HQ317393">
    <property type="protein sequence ID" value="AGN30358.1"/>
    <property type="molecule type" value="Genomic_DNA"/>
</dbReference>
<dbReference type="RefSeq" id="YP_008125507.1">
    <property type="nucleotide sequence ID" value="NC_021529.2"/>
</dbReference>
<organism evidence="1 2">
    <name type="scientific">Vibrio phage nt-1</name>
    <dbReference type="NCBI Taxonomy" id="115992"/>
    <lineage>
        <taxon>Viruses</taxon>
        <taxon>Duplodnaviria</taxon>
        <taxon>Heunggongvirae</taxon>
        <taxon>Uroviricota</taxon>
        <taxon>Caudoviricetes</taxon>
        <taxon>Pantevenvirales</taxon>
        <taxon>Straboviridae</taxon>
        <taxon>Mylasvirus</taxon>
        <taxon>Mylasvirus persius</taxon>
    </lineage>
</organism>
<accession>R9TGY5</accession>
<evidence type="ECO:0000313" key="1">
    <source>
        <dbReference type="EMBL" id="AGN30358.1"/>
    </source>
</evidence>
<keyword evidence="2" id="KW-1185">Reference proteome</keyword>
<gene>
    <name evidence="1" type="ORF">VPFG_00361</name>
</gene>
<dbReference type="GeneID" id="15926817"/>
<protein>
    <submittedName>
        <fullName evidence="1">Uncharacterized protein</fullName>
    </submittedName>
</protein>
<reference evidence="1 2" key="1">
    <citation type="journal article" date="2014" name="Genome Biol. Evol.">
        <title>Composite Conserved Promoter-Terminator Motifs (PeSLs) that Mediate Modular Shuffling in the Diverse T4-Like Myoviruses.</title>
        <authorList>
            <person name="Comeau A.M."/>
            <person name="Arbiol C."/>
            <person name="Krisch H.M."/>
        </authorList>
    </citation>
    <scope>NUCLEOTIDE SEQUENCE [LARGE SCALE GENOMIC DNA]</scope>
</reference>
<dbReference type="Proteomes" id="UP000201461">
    <property type="component" value="Segment"/>
</dbReference>